<evidence type="ECO:0000259" key="13">
    <source>
        <dbReference type="Pfam" id="PF02867"/>
    </source>
</evidence>
<dbReference type="Gene3D" id="3.20.70.20">
    <property type="match status" value="1"/>
</dbReference>
<evidence type="ECO:0000313" key="14">
    <source>
        <dbReference type="EMBL" id="BBO78743.1"/>
    </source>
</evidence>
<keyword evidence="15" id="KW-1185">Reference proteome</keyword>
<reference evidence="14 15" key="1">
    <citation type="submission" date="2019-11" db="EMBL/GenBank/DDBJ databases">
        <title>Comparative genomics of hydrocarbon-degrading Desulfosarcina strains.</title>
        <authorList>
            <person name="Watanabe M."/>
            <person name="Kojima H."/>
            <person name="Fukui M."/>
        </authorList>
    </citation>
    <scope>NUCLEOTIDE SEQUENCE [LARGE SCALE GENOMIC DNA]</scope>
    <source>
        <strain evidence="14 15">PP31</strain>
    </source>
</reference>
<dbReference type="KEGG" id="dwd:DSCW_61600"/>
<dbReference type="InterPro" id="IPR008926">
    <property type="entry name" value="RNR_R1-su_N"/>
</dbReference>
<dbReference type="EMBL" id="AP021875">
    <property type="protein sequence ID" value="BBO78743.1"/>
    <property type="molecule type" value="Genomic_DNA"/>
</dbReference>
<evidence type="ECO:0000256" key="11">
    <source>
        <dbReference type="RuleBase" id="RU364064"/>
    </source>
</evidence>
<dbReference type="Pfam" id="PF02867">
    <property type="entry name" value="Ribonuc_red_lgC"/>
    <property type="match status" value="1"/>
</dbReference>
<evidence type="ECO:0000256" key="1">
    <source>
        <dbReference type="ARBA" id="ARBA00001922"/>
    </source>
</evidence>
<dbReference type="InterPro" id="IPR050862">
    <property type="entry name" value="RdRp_reductase_class-2"/>
</dbReference>
<evidence type="ECO:0000259" key="12">
    <source>
        <dbReference type="Pfam" id="PF00317"/>
    </source>
</evidence>
<organism evidence="14 15">
    <name type="scientific">Desulfosarcina widdelii</name>
    <dbReference type="NCBI Taxonomy" id="947919"/>
    <lineage>
        <taxon>Bacteria</taxon>
        <taxon>Pseudomonadati</taxon>
        <taxon>Thermodesulfobacteriota</taxon>
        <taxon>Desulfobacteria</taxon>
        <taxon>Desulfobacterales</taxon>
        <taxon>Desulfosarcinaceae</taxon>
        <taxon>Desulfosarcina</taxon>
    </lineage>
</organism>
<dbReference type="SUPFAM" id="SSF51998">
    <property type="entry name" value="PFL-like glycyl radical enzymes"/>
    <property type="match status" value="1"/>
</dbReference>
<keyword evidence="3 11" id="KW-0846">Cobalamin</keyword>
<feature type="domain" description="Ribonucleotide reductase large subunit N-terminal" evidence="12">
    <location>
        <begin position="5"/>
        <end position="86"/>
    </location>
</feature>
<dbReference type="GO" id="GO:0004748">
    <property type="term" value="F:ribonucleoside-diphosphate reductase activity, thioredoxin disulfide as acceptor"/>
    <property type="evidence" value="ECO:0007669"/>
    <property type="project" value="UniProtKB-EC"/>
</dbReference>
<evidence type="ECO:0000256" key="3">
    <source>
        <dbReference type="ARBA" id="ARBA00022628"/>
    </source>
</evidence>
<evidence type="ECO:0000256" key="9">
    <source>
        <dbReference type="ARBA" id="ARBA00023285"/>
    </source>
</evidence>
<protein>
    <recommendedName>
        <fullName evidence="11">Vitamin B12-dependent ribonucleotide reductase</fullName>
        <ecNumber evidence="11">1.17.4.1</ecNumber>
    </recommendedName>
</protein>
<dbReference type="InterPro" id="IPR013509">
    <property type="entry name" value="RNR_lsu_N"/>
</dbReference>
<dbReference type="RefSeq" id="WP_155307347.1">
    <property type="nucleotide sequence ID" value="NZ_AP021875.1"/>
</dbReference>
<dbReference type="PANTHER" id="PTHR43371:SF1">
    <property type="entry name" value="RIBONUCLEOSIDE-DIPHOSPHATE REDUCTASE"/>
    <property type="match status" value="1"/>
</dbReference>
<dbReference type="GO" id="GO:0071897">
    <property type="term" value="P:DNA biosynthetic process"/>
    <property type="evidence" value="ECO:0007669"/>
    <property type="project" value="UniProtKB-KW"/>
</dbReference>
<keyword evidence="4 11" id="KW-0237">DNA synthesis</keyword>
<accession>A0A5K7ZGC4</accession>
<dbReference type="PRINTS" id="PR01183">
    <property type="entry name" value="RIBORDTASEM1"/>
</dbReference>
<evidence type="ECO:0000256" key="5">
    <source>
        <dbReference type="ARBA" id="ARBA00022741"/>
    </source>
</evidence>
<dbReference type="GO" id="GO:0031419">
    <property type="term" value="F:cobalamin binding"/>
    <property type="evidence" value="ECO:0007669"/>
    <property type="project" value="UniProtKB-KW"/>
</dbReference>
<comment type="similarity">
    <text evidence="2 11">Belongs to the ribonucleoside diphosphate reductase class-2 family.</text>
</comment>
<comment type="catalytic activity">
    <reaction evidence="10 11">
        <text>a 2'-deoxyribonucleoside 5'-diphosphate + [thioredoxin]-disulfide + H2O = a ribonucleoside 5'-diphosphate + [thioredoxin]-dithiol</text>
        <dbReference type="Rhea" id="RHEA:23252"/>
        <dbReference type="Rhea" id="RHEA-COMP:10698"/>
        <dbReference type="Rhea" id="RHEA-COMP:10700"/>
        <dbReference type="ChEBI" id="CHEBI:15377"/>
        <dbReference type="ChEBI" id="CHEBI:29950"/>
        <dbReference type="ChEBI" id="CHEBI:50058"/>
        <dbReference type="ChEBI" id="CHEBI:57930"/>
        <dbReference type="ChEBI" id="CHEBI:73316"/>
        <dbReference type="EC" id="1.17.4.1"/>
    </reaction>
</comment>
<sequence length="552" mass="60702">MTICNFTPLAREVLEKRYLARNYRGEIIETPDELFSRVAGVVAGADRLFDAGASVRKTAARFEEALTSLSFLPNSPCLMNAGRPLGQLAACFVLPVEDNLESIFQSLKDSALIHRTGGGTGFSFGRLRPSGDTIFPASGVTGGPVSFIQLFDAATHLIDRNRVRPGANMGVLPVSHPDIRDFVTVKRDRRLLGNFNLSVAVDDGFIACVKAGRDYPLIHPRTGAVVDRLSAAELLAEMARSAWETGDPGILFLDRINRANPTPVIGRLEATNPCGEQPLLPYESCTLGSINLSRIVNDEAVDCEKLESLVHLAVHFLDNVVEVNRHPVTQTEEWSRMNRKIGLGVMGFADMLILLGIPYQSERAVVLAEEIMACIQRSAVAASGELAARRGNFPAFHQSVFPARGVKRRRNATLTTVAPTGTISLLAGASSSVEPVFAFEVQRRIGNEIFMDEHPIYARYRQEGRPIDPGIFQTAWEVPPHWHLKIQAAFQKYTDNAVSKTVNLPEHITEEQVRELFLQAADMNLKGITVYRDKSLPDQILSACSLKNEECS</sequence>
<dbReference type="CDD" id="cd02888">
    <property type="entry name" value="RNR_II_dimer"/>
    <property type="match status" value="1"/>
</dbReference>
<dbReference type="Pfam" id="PF00317">
    <property type="entry name" value="Ribonuc_red_lgN"/>
    <property type="match status" value="1"/>
</dbReference>
<evidence type="ECO:0000313" key="15">
    <source>
        <dbReference type="Proteomes" id="UP000427769"/>
    </source>
</evidence>
<proteinExistence type="inferred from homology"/>
<dbReference type="GO" id="GO:0005524">
    <property type="term" value="F:ATP binding"/>
    <property type="evidence" value="ECO:0007669"/>
    <property type="project" value="InterPro"/>
</dbReference>
<dbReference type="EC" id="1.17.4.1" evidence="11"/>
<comment type="function">
    <text evidence="11">Catalyzes the reduction of ribonucleotides to deoxyribonucleotides. May function to provide a pool of deoxyribonucleotide precursors for DNA repair during oxygen limitation and/or for immediate growth after restoration of oxygen.</text>
</comment>
<dbReference type="InterPro" id="IPR013344">
    <property type="entry name" value="RNR_NrdJ/NrdZ"/>
</dbReference>
<comment type="cofactor">
    <cofactor evidence="1 11">
        <name>adenosylcob(III)alamin</name>
        <dbReference type="ChEBI" id="CHEBI:18408"/>
    </cofactor>
</comment>
<name>A0A5K7ZGC4_9BACT</name>
<evidence type="ECO:0000256" key="8">
    <source>
        <dbReference type="ARBA" id="ARBA00023157"/>
    </source>
</evidence>
<evidence type="ECO:0000256" key="2">
    <source>
        <dbReference type="ARBA" id="ARBA00007405"/>
    </source>
</evidence>
<keyword evidence="6 11" id="KW-0560">Oxidoreductase</keyword>
<feature type="domain" description="Ribonucleotide reductase large subunit C-terminal" evidence="13">
    <location>
        <begin position="89"/>
        <end position="531"/>
    </location>
</feature>
<dbReference type="UniPathway" id="UPA00326"/>
<evidence type="ECO:0000256" key="7">
    <source>
        <dbReference type="ARBA" id="ARBA00023116"/>
    </source>
</evidence>
<dbReference type="NCBIfam" id="TIGR02504">
    <property type="entry name" value="NrdJ_Z"/>
    <property type="match status" value="1"/>
</dbReference>
<keyword evidence="9 11" id="KW-0170">Cobalt</keyword>
<keyword evidence="5 11" id="KW-0547">Nucleotide-binding</keyword>
<dbReference type="PANTHER" id="PTHR43371">
    <property type="entry name" value="VITAMIN B12-DEPENDENT RIBONUCLEOTIDE REDUCTASE"/>
    <property type="match status" value="1"/>
</dbReference>
<dbReference type="SUPFAM" id="SSF48168">
    <property type="entry name" value="R1 subunit of ribonucleotide reductase, N-terminal domain"/>
    <property type="match status" value="1"/>
</dbReference>
<keyword evidence="8" id="KW-1015">Disulfide bond</keyword>
<evidence type="ECO:0000256" key="4">
    <source>
        <dbReference type="ARBA" id="ARBA00022634"/>
    </source>
</evidence>
<evidence type="ECO:0000256" key="6">
    <source>
        <dbReference type="ARBA" id="ARBA00023002"/>
    </source>
</evidence>
<dbReference type="InterPro" id="IPR000788">
    <property type="entry name" value="RNR_lg_C"/>
</dbReference>
<evidence type="ECO:0000256" key="10">
    <source>
        <dbReference type="ARBA" id="ARBA00047754"/>
    </source>
</evidence>
<gene>
    <name evidence="14" type="ORF">DSCW_61600</name>
</gene>
<dbReference type="GO" id="GO:0009263">
    <property type="term" value="P:deoxyribonucleotide biosynthetic process"/>
    <property type="evidence" value="ECO:0007669"/>
    <property type="project" value="UniProtKB-KW"/>
</dbReference>
<dbReference type="OrthoDB" id="9762933at2"/>
<keyword evidence="7" id="KW-0215">Deoxyribonucleotide synthesis</keyword>
<dbReference type="AlphaFoldDB" id="A0A5K7ZGC4"/>
<dbReference type="Proteomes" id="UP000427769">
    <property type="component" value="Chromosome"/>
</dbReference>